<evidence type="ECO:0000313" key="13">
    <source>
        <dbReference type="EMBL" id="BAI81765.1"/>
    </source>
</evidence>
<evidence type="ECO:0000313" key="6">
    <source>
        <dbReference type="EMBL" id="BAI81677.1"/>
    </source>
</evidence>
<evidence type="ECO:0000313" key="4">
    <source>
        <dbReference type="EMBL" id="BAI81665.1"/>
    </source>
</evidence>
<dbReference type="AlphaFoldDB" id="D3PEI8"/>
<evidence type="ECO:0000313" key="14">
    <source>
        <dbReference type="EMBL" id="BAI81770.1"/>
    </source>
</evidence>
<dbReference type="EMBL" id="AP011530">
    <property type="protein sequence ID" value="BAI81663.1"/>
    <property type="molecule type" value="Genomic_DNA"/>
</dbReference>
<evidence type="ECO:0000313" key="10">
    <source>
        <dbReference type="EMBL" id="BAI81724.1"/>
    </source>
</evidence>
<dbReference type="KEGG" id="ddf:DEFDS_P191"/>
<proteinExistence type="predicted"/>
<dbReference type="KEGG" id="ddf:DEFDS_P144"/>
<organism evidence="2 19">
    <name type="scientific">Deferribacter desulfuricans (strain DSM 14783 / JCM 11476 / NBRC 101012 / SSM1)</name>
    <dbReference type="NCBI Taxonomy" id="639282"/>
    <lineage>
        <taxon>Bacteria</taxon>
        <taxon>Pseudomonadati</taxon>
        <taxon>Deferribacterota</taxon>
        <taxon>Deferribacteres</taxon>
        <taxon>Deferribacterales</taxon>
        <taxon>Deferribacteraceae</taxon>
        <taxon>Deferribacter</taxon>
    </lineage>
</organism>
<dbReference type="KEGG" id="ddf:DEFDS_P053"/>
<feature type="domain" description="Transposase IS200-like" evidence="1">
    <location>
        <begin position="14"/>
        <end position="133"/>
    </location>
</feature>
<dbReference type="KEGG" id="ddf:DEFDS_P037"/>
<gene>
    <name evidence="2" type="ordered locus">DEFDS_P002</name>
    <name evidence="3" type="ordered locus">DEFDS_P037</name>
    <name evidence="4" type="ordered locus">DEFDS_P040</name>
    <name evidence="5" type="ordered locus">DEFDS_P044</name>
    <name evidence="6" type="ordered locus">DEFDS_P053</name>
    <name evidence="7" type="ordered locus">DEFDS_P083</name>
    <name evidence="8" type="ordered locus">DEFDS_P086</name>
    <name evidence="9" type="ordered locus">DEFDS_P096</name>
    <name evidence="10" type="ordered locus">DEFDS_P101</name>
    <name evidence="11" type="ordered locus">DEFDS_P108</name>
    <name evidence="12" type="ordered locus">DEFDS_P127</name>
    <name evidence="13" type="ordered locus">DEFDS_P144</name>
    <name evidence="14" type="ordered locus">DEFDS_P149</name>
    <name evidence="15" type="ordered locus">DEFDS_P163</name>
    <name evidence="16" type="ordered locus">DEFDS_P174</name>
    <name evidence="17" type="ordered locus">DEFDS_P191</name>
    <name evidence="18" type="ordered locus">DEFDS_P204</name>
</gene>
<name>D3PEI8_DEFDS</name>
<evidence type="ECO:0000313" key="2">
    <source>
        <dbReference type="EMBL" id="BAI81630.1"/>
    </source>
</evidence>
<dbReference type="HOGENOM" id="CLU_101320_2_1_0"/>
<dbReference type="EMBL" id="AP011530">
    <property type="protein sequence ID" value="BAI81707.1"/>
    <property type="molecule type" value="Genomic_DNA"/>
</dbReference>
<dbReference type="KEGG" id="ddf:DEFDS_P108"/>
<dbReference type="EMBL" id="AP011530">
    <property type="protein sequence ID" value="BAI81730.1"/>
    <property type="molecule type" value="Genomic_DNA"/>
</dbReference>
<dbReference type="KEGG" id="ddf:DEFDS_P101"/>
<dbReference type="GO" id="GO:0004803">
    <property type="term" value="F:transposase activity"/>
    <property type="evidence" value="ECO:0007669"/>
    <property type="project" value="InterPro"/>
</dbReference>
<dbReference type="KEGG" id="ddf:DEFDS_P044"/>
<dbReference type="GO" id="GO:0003677">
    <property type="term" value="F:DNA binding"/>
    <property type="evidence" value="ECO:0007669"/>
    <property type="project" value="InterPro"/>
</dbReference>
<keyword evidence="2" id="KW-0614">Plasmid</keyword>
<dbReference type="InterPro" id="IPR036515">
    <property type="entry name" value="Transposase_17_sf"/>
</dbReference>
<evidence type="ECO:0000313" key="19">
    <source>
        <dbReference type="Proteomes" id="UP000001520"/>
    </source>
</evidence>
<dbReference type="OrthoDB" id="9798161at2"/>
<dbReference type="EMBL" id="AP011530">
    <property type="protein sequence ID" value="BAI81665.1"/>
    <property type="molecule type" value="Genomic_DNA"/>
</dbReference>
<dbReference type="EMBL" id="AP011530">
    <property type="protein sequence ID" value="BAI81677.1"/>
    <property type="molecule type" value="Genomic_DNA"/>
</dbReference>
<reference evidence="2 19" key="2">
    <citation type="journal article" date="2010" name="DNA Res.">
        <title>Bacterial lifestyle in a deep-sea hydrothermal vent chimney revealed by the genome sequence of the thermophilic bacterium Deferribacter desulfuricans SSM1.</title>
        <authorList>
            <person name="Takaki Y."/>
            <person name="Shimamura S."/>
            <person name="Nakagawa S."/>
            <person name="Fukuhara Y."/>
            <person name="Horikawa H."/>
            <person name="Ankai A."/>
            <person name="Harada T."/>
            <person name="Hosoyama A."/>
            <person name="Oguchi A."/>
            <person name="Fukui S."/>
            <person name="Fujita N."/>
            <person name="Takami H."/>
            <person name="Takai K."/>
        </authorList>
    </citation>
    <scope>NUCLEOTIDE SEQUENCE [LARGE SCALE GENOMIC DNA]</scope>
    <source>
        <strain evidence="19">DSM 14783 / JCM 11476 / NBRC 101012 / SSM1</strain>
        <strain evidence="2">SSM1</strain>
        <plasmid evidence="2">megaplasmid pDF308</plasmid>
        <plasmid evidence="19">Plasmid megaplasmid pDF308</plasmid>
    </source>
</reference>
<dbReference type="PANTHER" id="PTHR33360:SF2">
    <property type="entry name" value="TRANSPOSASE FOR INSERTION SEQUENCE ELEMENT IS200"/>
    <property type="match status" value="1"/>
</dbReference>
<dbReference type="Gene3D" id="3.30.70.1290">
    <property type="entry name" value="Transposase IS200-like"/>
    <property type="match status" value="1"/>
</dbReference>
<dbReference type="KEGG" id="ddf:DEFDS_P174"/>
<dbReference type="KEGG" id="ddf:DEFDS_P149"/>
<keyword evidence="19" id="KW-1185">Reference proteome</keyword>
<evidence type="ECO:0000313" key="18">
    <source>
        <dbReference type="EMBL" id="BAI81824.1"/>
    </source>
</evidence>
<dbReference type="EMBL" id="AP011530">
    <property type="protein sequence ID" value="BAI81749.1"/>
    <property type="molecule type" value="Genomic_DNA"/>
</dbReference>
<sequence length="141" mass="16199">MEKSSKIRTGRHCVFLLHVHLVFVTKYRKSVFQKKHLETLKEIFAKVCQDFEAELIELNGESDHVHLLVNYPPKVAVSKLVNSLKGVSSRKLKQIHPELRQYYWKNALWSPSYFAGSCGGAPLEVIKQYIETQKTPTTSPT</sequence>
<evidence type="ECO:0000259" key="1">
    <source>
        <dbReference type="SMART" id="SM01321"/>
    </source>
</evidence>
<dbReference type="SMART" id="SM01321">
    <property type="entry name" value="Y1_Tnp"/>
    <property type="match status" value="1"/>
</dbReference>
<evidence type="ECO:0000313" key="12">
    <source>
        <dbReference type="EMBL" id="BAI81749.1"/>
    </source>
</evidence>
<dbReference type="eggNOG" id="COG1943">
    <property type="taxonomic scope" value="Bacteria"/>
</dbReference>
<accession>D3PEI8</accession>
<dbReference type="KEGG" id="ddf:DEFDS_P204"/>
<dbReference type="EMBL" id="AP011530">
    <property type="protein sequence ID" value="BAI81783.1"/>
    <property type="molecule type" value="Genomic_DNA"/>
</dbReference>
<dbReference type="RefSeq" id="WP_013008875.1">
    <property type="nucleotide sequence ID" value="NC_013940.1"/>
</dbReference>
<dbReference type="Pfam" id="PF01797">
    <property type="entry name" value="Y1_Tnp"/>
    <property type="match status" value="1"/>
</dbReference>
<evidence type="ECO:0000313" key="17">
    <source>
        <dbReference type="EMBL" id="BAI81811.1"/>
    </source>
</evidence>
<evidence type="ECO:0000313" key="5">
    <source>
        <dbReference type="EMBL" id="BAI81668.1"/>
    </source>
</evidence>
<evidence type="ECO:0000313" key="8">
    <source>
        <dbReference type="EMBL" id="BAI81709.1"/>
    </source>
</evidence>
<evidence type="ECO:0000313" key="7">
    <source>
        <dbReference type="EMBL" id="BAI81707.1"/>
    </source>
</evidence>
<dbReference type="EMBL" id="AP011530">
    <property type="protein sequence ID" value="BAI81824.1"/>
    <property type="molecule type" value="Genomic_DNA"/>
</dbReference>
<dbReference type="EMBL" id="AP011530">
    <property type="protein sequence ID" value="BAI81765.1"/>
    <property type="molecule type" value="Genomic_DNA"/>
</dbReference>
<dbReference type="EMBL" id="AP011530">
    <property type="protein sequence ID" value="BAI81794.1"/>
    <property type="molecule type" value="Genomic_DNA"/>
</dbReference>
<dbReference type="InterPro" id="IPR002686">
    <property type="entry name" value="Transposase_17"/>
</dbReference>
<dbReference type="EMBL" id="AP011530">
    <property type="protein sequence ID" value="BAI81668.1"/>
    <property type="molecule type" value="Genomic_DNA"/>
</dbReference>
<dbReference type="PANTHER" id="PTHR33360">
    <property type="entry name" value="TRANSPOSASE FOR INSERTION SEQUENCE ELEMENT IS200"/>
    <property type="match status" value="1"/>
</dbReference>
<evidence type="ECO:0000313" key="11">
    <source>
        <dbReference type="EMBL" id="BAI81730.1"/>
    </source>
</evidence>
<evidence type="ECO:0000313" key="15">
    <source>
        <dbReference type="EMBL" id="BAI81783.1"/>
    </source>
</evidence>
<dbReference type="KEGG" id="ddf:DEFDS_P163"/>
<dbReference type="EMBL" id="AP011530">
    <property type="protein sequence ID" value="BAI81719.1"/>
    <property type="molecule type" value="Genomic_DNA"/>
</dbReference>
<dbReference type="KEGG" id="ddf:DEFDS_P083"/>
<dbReference type="KEGG" id="ddf:DEFDS_P096"/>
<reference evidence="2" key="1">
    <citation type="journal article" date="2003" name="Int. J. Syst. Evol. Microbiol.">
        <title>Deferribacter desulfuricans sp. nov., a novel sulfur-, nitrate- and arsenate-reducing thermophile isolated from a deep-sea hydrothermal vent.</title>
        <authorList>
            <person name="Takai K."/>
            <person name="Kobayashi H."/>
            <person name="Nealson HK."/>
            <person name="Horikoshi K."/>
        </authorList>
    </citation>
    <scope>NUCLEOTIDE SEQUENCE</scope>
    <source>
        <strain evidence="2">SSM1</strain>
        <plasmid evidence="2">megaplasmid pDF308</plasmid>
    </source>
</reference>
<evidence type="ECO:0000313" key="16">
    <source>
        <dbReference type="EMBL" id="BAI81794.1"/>
    </source>
</evidence>
<dbReference type="EMBL" id="AP011530">
    <property type="protein sequence ID" value="BAI81811.1"/>
    <property type="molecule type" value="Genomic_DNA"/>
</dbReference>
<dbReference type="NCBIfam" id="NF033573">
    <property type="entry name" value="transpos_IS200"/>
    <property type="match status" value="1"/>
</dbReference>
<dbReference type="KEGG" id="ddf:DEFDS_P127"/>
<dbReference type="Proteomes" id="UP000001520">
    <property type="component" value="Plasmid megaplasmid pDF308"/>
</dbReference>
<protein>
    <submittedName>
        <fullName evidence="2">Transposase, IS200 family</fullName>
    </submittedName>
</protein>
<dbReference type="KEGG" id="ddf:DEFDS_P086"/>
<geneLocation type="plasmid" evidence="2 19">
    <name>megaplasmid pDF308</name>
</geneLocation>
<dbReference type="SUPFAM" id="SSF143422">
    <property type="entry name" value="Transposase IS200-like"/>
    <property type="match status" value="1"/>
</dbReference>
<dbReference type="EMBL" id="AP011530">
    <property type="protein sequence ID" value="BAI81630.1"/>
    <property type="molecule type" value="Genomic_DNA"/>
</dbReference>
<dbReference type="EMBL" id="AP011530">
    <property type="protein sequence ID" value="BAI81724.1"/>
    <property type="molecule type" value="Genomic_DNA"/>
</dbReference>
<dbReference type="EMBL" id="AP011530">
    <property type="protein sequence ID" value="BAI81770.1"/>
    <property type="molecule type" value="Genomic_DNA"/>
</dbReference>
<dbReference type="EMBL" id="AP011530">
    <property type="protein sequence ID" value="BAI81709.1"/>
    <property type="molecule type" value="Genomic_DNA"/>
</dbReference>
<evidence type="ECO:0000313" key="3">
    <source>
        <dbReference type="EMBL" id="BAI81663.1"/>
    </source>
</evidence>
<dbReference type="GO" id="GO:0006313">
    <property type="term" value="P:DNA transposition"/>
    <property type="evidence" value="ECO:0007669"/>
    <property type="project" value="InterPro"/>
</dbReference>
<dbReference type="KEGG" id="ddf:DEFDS_P040"/>
<evidence type="ECO:0000313" key="9">
    <source>
        <dbReference type="EMBL" id="BAI81719.1"/>
    </source>
</evidence>
<dbReference type="KEGG" id="ddf:DEFDS_P002"/>